<proteinExistence type="predicted"/>
<dbReference type="AlphaFoldDB" id="X8IZD2"/>
<organism evidence="1 2">
    <name type="scientific">Rhizoctonia solani AG-3 Rhs1AP</name>
    <dbReference type="NCBI Taxonomy" id="1086054"/>
    <lineage>
        <taxon>Eukaryota</taxon>
        <taxon>Fungi</taxon>
        <taxon>Dikarya</taxon>
        <taxon>Basidiomycota</taxon>
        <taxon>Agaricomycotina</taxon>
        <taxon>Agaricomycetes</taxon>
        <taxon>Cantharellales</taxon>
        <taxon>Ceratobasidiaceae</taxon>
        <taxon>Rhizoctonia</taxon>
    </lineage>
</organism>
<protein>
    <submittedName>
        <fullName evidence="1">Uncharacterized protein</fullName>
    </submittedName>
</protein>
<gene>
    <name evidence="1" type="ORF">RSOL_056660</name>
</gene>
<feature type="non-terminal residue" evidence="1">
    <location>
        <position position="205"/>
    </location>
</feature>
<evidence type="ECO:0000313" key="2">
    <source>
        <dbReference type="Proteomes" id="UP000030108"/>
    </source>
</evidence>
<dbReference type="EMBL" id="JATN01000322">
    <property type="protein sequence ID" value="EUC54559.1"/>
    <property type="molecule type" value="Genomic_DNA"/>
</dbReference>
<accession>X8IZD2</accession>
<name>X8IZD2_9AGAM</name>
<reference evidence="2" key="1">
    <citation type="journal article" date="2014" name="Genome Announc.">
        <title>Draft genome sequence of the plant-pathogenic soil fungus Rhizoctonia solani anastomosis group 3 strain Rhs1AP.</title>
        <authorList>
            <person name="Cubeta M.A."/>
            <person name="Thomas E."/>
            <person name="Dean R.A."/>
            <person name="Jabaji S."/>
            <person name="Neate S.M."/>
            <person name="Tavantzis S."/>
            <person name="Toda T."/>
            <person name="Vilgalys R."/>
            <person name="Bharathan N."/>
            <person name="Fedorova-Abrams N."/>
            <person name="Pakala S.B."/>
            <person name="Pakala S.M."/>
            <person name="Zafar N."/>
            <person name="Joardar V."/>
            <person name="Losada L."/>
            <person name="Nierman W.C."/>
        </authorList>
    </citation>
    <scope>NUCLEOTIDE SEQUENCE [LARGE SCALE GENOMIC DNA]</scope>
    <source>
        <strain evidence="2">AG-3</strain>
    </source>
</reference>
<sequence length="205" mass="22051">MRSGIYDDSKPAIAIFRLHAPAYLAEQPSEVFQHAPDDIYIAGNSSVVTPSAPVPSVSSGPQPAPPPFAHLEPIAIPRPEASASGESKTTAEPCPNPVVMIRAEFELHSESQNQPTVIDSIELPSNMPPLDLRRAILDAMGLDAETARLTYSITGQVGKATTYSFNTLSQVEDAKQNVLGAISRARSKKKGLLIKNAVRIFLMHI</sequence>
<dbReference type="Proteomes" id="UP000030108">
    <property type="component" value="Unassembled WGS sequence"/>
</dbReference>
<comment type="caution">
    <text evidence="1">The sequence shown here is derived from an EMBL/GenBank/DDBJ whole genome shotgun (WGS) entry which is preliminary data.</text>
</comment>
<evidence type="ECO:0000313" key="1">
    <source>
        <dbReference type="EMBL" id="EUC54559.1"/>
    </source>
</evidence>